<evidence type="ECO:0000313" key="4">
    <source>
        <dbReference type="Proteomes" id="UP000659654"/>
    </source>
</evidence>
<dbReference type="Proteomes" id="UP000095284">
    <property type="component" value="Unplaced"/>
</dbReference>
<name>A0A1I7SGR6_BURXY</name>
<evidence type="ECO:0000313" key="5">
    <source>
        <dbReference type="WBParaSite" id="BXY_1223100.1"/>
    </source>
</evidence>
<evidence type="ECO:0000256" key="1">
    <source>
        <dbReference type="SAM" id="MobiDB-lite"/>
    </source>
</evidence>
<dbReference type="Proteomes" id="UP000659654">
    <property type="component" value="Unassembled WGS sequence"/>
</dbReference>
<dbReference type="WBParaSite" id="BXY_1223100.1">
    <property type="protein sequence ID" value="BXY_1223100.1"/>
    <property type="gene ID" value="BXY_1223100"/>
</dbReference>
<feature type="compositionally biased region" description="Basic and acidic residues" evidence="1">
    <location>
        <begin position="48"/>
        <end position="65"/>
    </location>
</feature>
<reference evidence="5" key="1">
    <citation type="submission" date="2016-11" db="UniProtKB">
        <authorList>
            <consortium name="WormBaseParasite"/>
        </authorList>
    </citation>
    <scope>IDENTIFICATION</scope>
</reference>
<dbReference type="Proteomes" id="UP000582659">
    <property type="component" value="Unassembled WGS sequence"/>
</dbReference>
<keyword evidence="4" id="KW-1185">Reference proteome</keyword>
<dbReference type="AlphaFoldDB" id="A0A1I7SGR6"/>
<proteinExistence type="predicted"/>
<sequence>MRRLHLQKVRAAMLEAKRAKEEERLRQQPVIRARVAKGLETKRIKKEKKQEMIKKMKEKQQKKAAEGQAKPVKTEEALDNNLLGDMPHHETEL</sequence>
<dbReference type="EMBL" id="CAJFCV020000001">
    <property type="protein sequence ID" value="CAG9088343.1"/>
    <property type="molecule type" value="Genomic_DNA"/>
</dbReference>
<evidence type="ECO:0000313" key="3">
    <source>
        <dbReference type="Proteomes" id="UP000095284"/>
    </source>
</evidence>
<evidence type="ECO:0000313" key="2">
    <source>
        <dbReference type="EMBL" id="CAD5211461.1"/>
    </source>
</evidence>
<reference evidence="2" key="2">
    <citation type="submission" date="2020-09" db="EMBL/GenBank/DDBJ databases">
        <authorList>
            <person name="Kikuchi T."/>
        </authorList>
    </citation>
    <scope>NUCLEOTIDE SEQUENCE</scope>
    <source>
        <strain evidence="2">Ka4C1</strain>
    </source>
</reference>
<gene>
    <name evidence="2" type="ORF">BXYJ_LOCUS2440</name>
</gene>
<protein>
    <submittedName>
        <fullName evidence="2">(pine wood nematode) hypothetical protein</fullName>
    </submittedName>
</protein>
<dbReference type="EMBL" id="CAJFDI010000001">
    <property type="protein sequence ID" value="CAD5211461.1"/>
    <property type="molecule type" value="Genomic_DNA"/>
</dbReference>
<organism evidence="3 5">
    <name type="scientific">Bursaphelenchus xylophilus</name>
    <name type="common">Pinewood nematode worm</name>
    <name type="synonym">Aphelenchoides xylophilus</name>
    <dbReference type="NCBI Taxonomy" id="6326"/>
    <lineage>
        <taxon>Eukaryota</taxon>
        <taxon>Metazoa</taxon>
        <taxon>Ecdysozoa</taxon>
        <taxon>Nematoda</taxon>
        <taxon>Chromadorea</taxon>
        <taxon>Rhabditida</taxon>
        <taxon>Tylenchina</taxon>
        <taxon>Tylenchomorpha</taxon>
        <taxon>Aphelenchoidea</taxon>
        <taxon>Aphelenchoididae</taxon>
        <taxon>Bursaphelenchus</taxon>
    </lineage>
</organism>
<feature type="region of interest" description="Disordered" evidence="1">
    <location>
        <begin position="48"/>
        <end position="93"/>
    </location>
</feature>
<accession>A0A1I7SGR6</accession>